<dbReference type="Proteomes" id="UP000305888">
    <property type="component" value="Chromosome"/>
</dbReference>
<dbReference type="InterPro" id="IPR035965">
    <property type="entry name" value="PAS-like_dom_sf"/>
</dbReference>
<dbReference type="CDD" id="cd00082">
    <property type="entry name" value="HisKA"/>
    <property type="match status" value="1"/>
</dbReference>
<evidence type="ECO:0000256" key="8">
    <source>
        <dbReference type="ARBA" id="ARBA00023012"/>
    </source>
</evidence>
<dbReference type="AlphaFoldDB" id="A0A5B8G2P2"/>
<dbReference type="InterPro" id="IPR003594">
    <property type="entry name" value="HATPase_dom"/>
</dbReference>
<dbReference type="GO" id="GO:0005524">
    <property type="term" value="F:ATP binding"/>
    <property type="evidence" value="ECO:0007669"/>
    <property type="project" value="UniProtKB-KW"/>
</dbReference>
<evidence type="ECO:0000256" key="3">
    <source>
        <dbReference type="ARBA" id="ARBA00022553"/>
    </source>
</evidence>
<feature type="domain" description="Histidine kinase" evidence="9">
    <location>
        <begin position="133"/>
        <end position="350"/>
    </location>
</feature>
<evidence type="ECO:0000256" key="7">
    <source>
        <dbReference type="ARBA" id="ARBA00022840"/>
    </source>
</evidence>
<evidence type="ECO:0000259" key="9">
    <source>
        <dbReference type="PROSITE" id="PS50109"/>
    </source>
</evidence>
<evidence type="ECO:0000256" key="5">
    <source>
        <dbReference type="ARBA" id="ARBA00022741"/>
    </source>
</evidence>
<dbReference type="InterPro" id="IPR003661">
    <property type="entry name" value="HisK_dim/P_dom"/>
</dbReference>
<dbReference type="Pfam" id="PF02518">
    <property type="entry name" value="HATPase_c"/>
    <property type="match status" value="1"/>
</dbReference>
<keyword evidence="6" id="KW-0418">Kinase</keyword>
<dbReference type="Pfam" id="PF00512">
    <property type="entry name" value="HisKA"/>
    <property type="match status" value="1"/>
</dbReference>
<dbReference type="Gene3D" id="1.10.287.130">
    <property type="match status" value="1"/>
</dbReference>
<proteinExistence type="predicted"/>
<dbReference type="InterPro" id="IPR013767">
    <property type="entry name" value="PAS_fold"/>
</dbReference>
<dbReference type="GO" id="GO:0000155">
    <property type="term" value="F:phosphorelay sensor kinase activity"/>
    <property type="evidence" value="ECO:0007669"/>
    <property type="project" value="InterPro"/>
</dbReference>
<dbReference type="InterPro" id="IPR000014">
    <property type="entry name" value="PAS"/>
</dbReference>
<dbReference type="InterPro" id="IPR036890">
    <property type="entry name" value="HATPase_C_sf"/>
</dbReference>
<keyword evidence="7" id="KW-0067">ATP-binding</keyword>
<sequence length="364" mass="39608">MDYEMLWNAIPQPAIVLDAQDCILDLNASAQSFLSMSVGQARGRPIARHAGETSLLVELVEQVRRGNASLAQYNIDLHWTEQPPRLCDLHASPLHDDSDTILLVIYPRAIAEKMGRTLSHRSAARSVVGMASMLAHEIKNPLAGISGAAQLLAMSLSDQDRELTDLIREEAERIGKLLERVEQFGDIRPASRKPVNVHDILNRAKLSAQSGFAKHVRFMEEFDPSLPPTAGDADQLMQVLLNLIKNAAEATPKVGGIVTLRTSYRPGVKLAMPGGKRESLPLQITISDNGHGVPEEIKRDIFEPFVSSKATGSGLGLALVSKIIADHGGVIECESDPGWTTFRLLLPVWSEKAEAQPESMKGAA</sequence>
<dbReference type="PANTHER" id="PTHR43065:SF10">
    <property type="entry name" value="PEROXIDE STRESS-ACTIVATED HISTIDINE KINASE MAK3"/>
    <property type="match status" value="1"/>
</dbReference>
<dbReference type="SUPFAM" id="SSF55785">
    <property type="entry name" value="PYP-like sensor domain (PAS domain)"/>
    <property type="match status" value="1"/>
</dbReference>
<evidence type="ECO:0000256" key="6">
    <source>
        <dbReference type="ARBA" id="ARBA00022777"/>
    </source>
</evidence>
<dbReference type="InterPro" id="IPR005467">
    <property type="entry name" value="His_kinase_dom"/>
</dbReference>
<organism evidence="10 11">
    <name type="scientific">Paroceanicella profunda</name>
    <dbReference type="NCBI Taxonomy" id="2579971"/>
    <lineage>
        <taxon>Bacteria</taxon>
        <taxon>Pseudomonadati</taxon>
        <taxon>Pseudomonadota</taxon>
        <taxon>Alphaproteobacteria</taxon>
        <taxon>Rhodobacterales</taxon>
        <taxon>Paracoccaceae</taxon>
        <taxon>Paroceanicella</taxon>
    </lineage>
</organism>
<dbReference type="Pfam" id="PF00989">
    <property type="entry name" value="PAS"/>
    <property type="match status" value="1"/>
</dbReference>
<dbReference type="OrthoDB" id="9789238at2"/>
<dbReference type="SUPFAM" id="SSF55874">
    <property type="entry name" value="ATPase domain of HSP90 chaperone/DNA topoisomerase II/histidine kinase"/>
    <property type="match status" value="1"/>
</dbReference>
<dbReference type="InterPro" id="IPR036097">
    <property type="entry name" value="HisK_dim/P_sf"/>
</dbReference>
<keyword evidence="3" id="KW-0597">Phosphoprotein</keyword>
<evidence type="ECO:0000256" key="2">
    <source>
        <dbReference type="ARBA" id="ARBA00012438"/>
    </source>
</evidence>
<dbReference type="Gene3D" id="3.30.450.20">
    <property type="entry name" value="PAS domain"/>
    <property type="match status" value="1"/>
</dbReference>
<dbReference type="SMART" id="SM00091">
    <property type="entry name" value="PAS"/>
    <property type="match status" value="1"/>
</dbReference>
<keyword evidence="8" id="KW-0902">Two-component regulatory system</keyword>
<dbReference type="PROSITE" id="PS50109">
    <property type="entry name" value="HIS_KIN"/>
    <property type="match status" value="1"/>
</dbReference>
<dbReference type="InterPro" id="IPR004358">
    <property type="entry name" value="Sig_transdc_His_kin-like_C"/>
</dbReference>
<dbReference type="RefSeq" id="WP_138578153.1">
    <property type="nucleotide sequence ID" value="NZ_CP040818.1"/>
</dbReference>
<reference evidence="10 11" key="1">
    <citation type="submission" date="2019-06" db="EMBL/GenBank/DDBJ databases">
        <title>Genome sequence of Rhodobacteraceae bacterium D4M1.</title>
        <authorList>
            <person name="Cao J."/>
        </authorList>
    </citation>
    <scope>NUCLEOTIDE SEQUENCE [LARGE SCALE GENOMIC DNA]</scope>
    <source>
        <strain evidence="10 11">D4M1</strain>
    </source>
</reference>
<dbReference type="KEGG" id="ppru:FDP22_14540"/>
<protein>
    <recommendedName>
        <fullName evidence="2">histidine kinase</fullName>
        <ecNumber evidence="2">2.7.13.3</ecNumber>
    </recommendedName>
</protein>
<dbReference type="SMART" id="SM00388">
    <property type="entry name" value="HisKA"/>
    <property type="match status" value="1"/>
</dbReference>
<keyword evidence="11" id="KW-1185">Reference proteome</keyword>
<dbReference type="PANTHER" id="PTHR43065">
    <property type="entry name" value="SENSOR HISTIDINE KINASE"/>
    <property type="match status" value="1"/>
</dbReference>
<dbReference type="EMBL" id="CP040818">
    <property type="protein sequence ID" value="QDL92893.1"/>
    <property type="molecule type" value="Genomic_DNA"/>
</dbReference>
<dbReference type="GO" id="GO:0006355">
    <property type="term" value="P:regulation of DNA-templated transcription"/>
    <property type="evidence" value="ECO:0007669"/>
    <property type="project" value="InterPro"/>
</dbReference>
<dbReference type="EC" id="2.7.13.3" evidence="2"/>
<dbReference type="CDD" id="cd00130">
    <property type="entry name" value="PAS"/>
    <property type="match status" value="1"/>
</dbReference>
<evidence type="ECO:0000313" key="11">
    <source>
        <dbReference type="Proteomes" id="UP000305888"/>
    </source>
</evidence>
<dbReference type="SUPFAM" id="SSF47384">
    <property type="entry name" value="Homodimeric domain of signal transducing histidine kinase"/>
    <property type="match status" value="1"/>
</dbReference>
<keyword evidence="5" id="KW-0547">Nucleotide-binding</keyword>
<evidence type="ECO:0000256" key="1">
    <source>
        <dbReference type="ARBA" id="ARBA00000085"/>
    </source>
</evidence>
<evidence type="ECO:0000313" key="10">
    <source>
        <dbReference type="EMBL" id="QDL92893.1"/>
    </source>
</evidence>
<accession>A0A5B8G2P2</accession>
<dbReference type="Gene3D" id="3.30.565.10">
    <property type="entry name" value="Histidine kinase-like ATPase, C-terminal domain"/>
    <property type="match status" value="1"/>
</dbReference>
<dbReference type="SMART" id="SM00387">
    <property type="entry name" value="HATPase_c"/>
    <property type="match status" value="1"/>
</dbReference>
<dbReference type="PRINTS" id="PR00344">
    <property type="entry name" value="BCTRLSENSOR"/>
</dbReference>
<gene>
    <name evidence="10" type="ORF">FDP22_14540</name>
</gene>
<keyword evidence="4" id="KW-0808">Transferase</keyword>
<evidence type="ECO:0000256" key="4">
    <source>
        <dbReference type="ARBA" id="ARBA00022679"/>
    </source>
</evidence>
<name>A0A5B8G2P2_9RHOB</name>
<comment type="catalytic activity">
    <reaction evidence="1">
        <text>ATP + protein L-histidine = ADP + protein N-phospho-L-histidine.</text>
        <dbReference type="EC" id="2.7.13.3"/>
    </reaction>
</comment>